<name>A0A5E7E5L0_PSEFL</name>
<dbReference type="EMBL" id="CABVHY010000023">
    <property type="protein sequence ID" value="VVO21932.1"/>
    <property type="molecule type" value="Genomic_DNA"/>
</dbReference>
<dbReference type="RefSeq" id="WP_150805606.1">
    <property type="nucleotide sequence ID" value="NZ_CABVHY010000023.1"/>
</dbReference>
<organism evidence="1 2">
    <name type="scientific">Pseudomonas fluorescens</name>
    <dbReference type="NCBI Taxonomy" id="294"/>
    <lineage>
        <taxon>Bacteria</taxon>
        <taxon>Pseudomonadati</taxon>
        <taxon>Pseudomonadota</taxon>
        <taxon>Gammaproteobacteria</taxon>
        <taxon>Pseudomonadales</taxon>
        <taxon>Pseudomonadaceae</taxon>
        <taxon>Pseudomonas</taxon>
    </lineage>
</organism>
<gene>
    <name evidence="1" type="ORF">PS723_04281</name>
</gene>
<evidence type="ECO:0000313" key="1">
    <source>
        <dbReference type="EMBL" id="VVO21932.1"/>
    </source>
</evidence>
<dbReference type="Proteomes" id="UP000379480">
    <property type="component" value="Unassembled WGS sequence"/>
</dbReference>
<evidence type="ECO:0000313" key="2">
    <source>
        <dbReference type="Proteomes" id="UP000379480"/>
    </source>
</evidence>
<dbReference type="AlphaFoldDB" id="A0A5E7E5L0"/>
<reference evidence="1 2" key="1">
    <citation type="submission" date="2019-09" db="EMBL/GenBank/DDBJ databases">
        <authorList>
            <person name="Chandra G."/>
            <person name="Truman W A."/>
        </authorList>
    </citation>
    <scope>NUCLEOTIDE SEQUENCE [LARGE SCALE GENOMIC DNA]</scope>
    <source>
        <strain evidence="1">PS723</strain>
    </source>
</reference>
<sequence>MKDELRKQALTNWRKLFSMAANLISDEARYDKLLRAADHMERSGLISSDEWRKLAQQAGTLLASTAECMGGADQTQKSPHGTGSL</sequence>
<accession>A0A5E7E5L0</accession>
<proteinExistence type="predicted"/>
<protein>
    <submittedName>
        <fullName evidence="1">Uncharacterized protein</fullName>
    </submittedName>
</protein>
<dbReference type="OrthoDB" id="7004103at2"/>